<organism evidence="2 3">
    <name type="scientific">Thiocystis violascens (strain ATCC 17096 / DSM 198 / 6111)</name>
    <name type="common">Chromatium violascens</name>
    <dbReference type="NCBI Taxonomy" id="765911"/>
    <lineage>
        <taxon>Bacteria</taxon>
        <taxon>Pseudomonadati</taxon>
        <taxon>Pseudomonadota</taxon>
        <taxon>Gammaproteobacteria</taxon>
        <taxon>Chromatiales</taxon>
        <taxon>Chromatiaceae</taxon>
        <taxon>Thiocystis</taxon>
    </lineage>
</organism>
<accession>I3YG48</accession>
<reference evidence="2 3" key="1">
    <citation type="submission" date="2012-06" db="EMBL/GenBank/DDBJ databases">
        <title>Complete sequence of Thiocystis violascens DSM 198.</title>
        <authorList>
            <consortium name="US DOE Joint Genome Institute"/>
            <person name="Lucas S."/>
            <person name="Han J."/>
            <person name="Lapidus A."/>
            <person name="Cheng J.-F."/>
            <person name="Goodwin L."/>
            <person name="Pitluck S."/>
            <person name="Peters L."/>
            <person name="Ovchinnikova G."/>
            <person name="Teshima H."/>
            <person name="Detter J.C."/>
            <person name="Han C."/>
            <person name="Tapia R."/>
            <person name="Land M."/>
            <person name="Hauser L."/>
            <person name="Kyrpides N."/>
            <person name="Ivanova N."/>
            <person name="Pagani I."/>
            <person name="Vogl K."/>
            <person name="Liu Z."/>
            <person name="Frigaard N.-U."/>
            <person name="Bryant D."/>
            <person name="Woyke T."/>
        </authorList>
    </citation>
    <scope>NUCLEOTIDE SEQUENCE [LARGE SCALE GENOMIC DNA]</scope>
    <source>
        <strain evidence="3">ATCC 17096 / DSM 198 / 6111</strain>
    </source>
</reference>
<dbReference type="eggNOG" id="COG1639">
    <property type="taxonomic scope" value="Bacteria"/>
</dbReference>
<dbReference type="PANTHER" id="PTHR33525">
    <property type="match status" value="1"/>
</dbReference>
<dbReference type="EMBL" id="CP003154">
    <property type="protein sequence ID" value="AFL75966.1"/>
    <property type="molecule type" value="Genomic_DNA"/>
</dbReference>
<dbReference type="Pfam" id="PF08668">
    <property type="entry name" value="HDOD"/>
    <property type="match status" value="1"/>
</dbReference>
<dbReference type="Proteomes" id="UP000006062">
    <property type="component" value="Chromosome"/>
</dbReference>
<dbReference type="InterPro" id="IPR006675">
    <property type="entry name" value="HDIG_dom"/>
</dbReference>
<dbReference type="HOGENOM" id="CLU_048246_4_2_6"/>
<keyword evidence="3" id="KW-1185">Reference proteome</keyword>
<dbReference type="SUPFAM" id="SSF109604">
    <property type="entry name" value="HD-domain/PDEase-like"/>
    <property type="match status" value="1"/>
</dbReference>
<dbReference type="AlphaFoldDB" id="I3YG48"/>
<dbReference type="NCBIfam" id="TIGR00277">
    <property type="entry name" value="HDIG"/>
    <property type="match status" value="1"/>
</dbReference>
<dbReference type="KEGG" id="tvi:Thivi_4147"/>
<protein>
    <submittedName>
        <fullName evidence="2">Putative domain HDIG-containing protein</fullName>
    </submittedName>
</protein>
<dbReference type="InterPro" id="IPR003607">
    <property type="entry name" value="HD/PDEase_dom"/>
</dbReference>
<dbReference type="InterPro" id="IPR052340">
    <property type="entry name" value="RNase_Y/CdgJ"/>
</dbReference>
<dbReference type="Gene3D" id="1.10.3210.10">
    <property type="entry name" value="Hypothetical protein af1432"/>
    <property type="match status" value="1"/>
</dbReference>
<dbReference type="PROSITE" id="PS51833">
    <property type="entry name" value="HDOD"/>
    <property type="match status" value="1"/>
</dbReference>
<dbReference type="InterPro" id="IPR013976">
    <property type="entry name" value="HDOD"/>
</dbReference>
<name>I3YG48_THIV6</name>
<dbReference type="SMART" id="SM00471">
    <property type="entry name" value="HDc"/>
    <property type="match status" value="1"/>
</dbReference>
<evidence type="ECO:0000259" key="1">
    <source>
        <dbReference type="PROSITE" id="PS51833"/>
    </source>
</evidence>
<dbReference type="CDD" id="cd00077">
    <property type="entry name" value="HDc"/>
    <property type="match status" value="1"/>
</dbReference>
<evidence type="ECO:0000313" key="2">
    <source>
        <dbReference type="EMBL" id="AFL75966.1"/>
    </source>
</evidence>
<dbReference type="STRING" id="765911.Thivi_4147"/>
<gene>
    <name evidence="2" type="ordered locus">Thivi_4147</name>
</gene>
<feature type="domain" description="HDOD" evidence="1">
    <location>
        <begin position="17"/>
        <end position="212"/>
    </location>
</feature>
<evidence type="ECO:0000313" key="3">
    <source>
        <dbReference type="Proteomes" id="UP000006062"/>
    </source>
</evidence>
<dbReference type="PANTHER" id="PTHR33525:SF3">
    <property type="entry name" value="RIBONUCLEASE Y"/>
    <property type="match status" value="1"/>
</dbReference>
<dbReference type="OrthoDB" id="9770715at2"/>
<proteinExistence type="predicted"/>
<sequence>MGMPAHTTGILERLGELPSLPAVYRRVRDALDDPDGSLESVARLIEADPSMTARVLRIANSSLYALPGKVDTVLRALTIIGATETRQLVLATAVISVFRDLPLGAVSMRSFWEHSIACGIAARAMARNQRLDDPERYYLAGLLHDIGRLPLFILEPHAMSRALQAHRERQGHLWEFERQLFGLTHAELGAELLKRWEIPIIYRNAAALHHGLATEESWPLEAAVVHSADLIVNSLRIGTSGTRWVPIMDDAAWRQTGLGIQDLPDIVDVTASTARDVTSAFLEI</sequence>